<keyword evidence="1" id="KW-0472">Membrane</keyword>
<sequence>MSSDPVSPKLPRLSFWQTVSSVLAAFFGVQSSRARQRDFSRGDPFAFIVVGVLMTAVFVATLVLVVKLILRVAVPA</sequence>
<proteinExistence type="predicted"/>
<keyword evidence="1" id="KW-1133">Transmembrane helix</keyword>
<dbReference type="OrthoDB" id="5625885at2"/>
<evidence type="ECO:0000313" key="3">
    <source>
        <dbReference type="Proteomes" id="UP000199758"/>
    </source>
</evidence>
<reference evidence="2 3" key="1">
    <citation type="submission" date="2016-11" db="EMBL/GenBank/DDBJ databases">
        <authorList>
            <person name="Jaros S."/>
            <person name="Januszkiewicz K."/>
            <person name="Wedrychowicz H."/>
        </authorList>
    </citation>
    <scope>NUCLEOTIDE SEQUENCE [LARGE SCALE GENOMIC DNA]</scope>
    <source>
        <strain evidence="2 3">CGMCC 1.7049</strain>
    </source>
</reference>
<evidence type="ECO:0000256" key="1">
    <source>
        <dbReference type="SAM" id="Phobius"/>
    </source>
</evidence>
<name>A0A1M5RD66_9GAMM</name>
<dbReference type="Proteomes" id="UP000199758">
    <property type="component" value="Unassembled WGS sequence"/>
</dbReference>
<dbReference type="STRING" id="490188.SAMN04488068_3043"/>
<dbReference type="RefSeq" id="WP_072898791.1">
    <property type="nucleotide sequence ID" value="NZ_FQWZ01000007.1"/>
</dbReference>
<evidence type="ECO:0000313" key="2">
    <source>
        <dbReference type="EMBL" id="SHH24265.1"/>
    </source>
</evidence>
<dbReference type="AlphaFoldDB" id="A0A1M5RD66"/>
<dbReference type="Pfam" id="PF11174">
    <property type="entry name" value="DUF2970"/>
    <property type="match status" value="1"/>
</dbReference>
<keyword evidence="1" id="KW-0812">Transmembrane</keyword>
<accession>A0A1M5RD66</accession>
<protein>
    <recommendedName>
        <fullName evidence="4">DUF2970 domain-containing protein</fullName>
    </recommendedName>
</protein>
<dbReference type="InterPro" id="IPR021344">
    <property type="entry name" value="DUF2970"/>
</dbReference>
<gene>
    <name evidence="2" type="ORF">SAMN04488068_3043</name>
</gene>
<dbReference type="EMBL" id="FQWZ01000007">
    <property type="protein sequence ID" value="SHH24265.1"/>
    <property type="molecule type" value="Genomic_DNA"/>
</dbReference>
<organism evidence="2 3">
    <name type="scientific">Hydrocarboniphaga daqingensis</name>
    <dbReference type="NCBI Taxonomy" id="490188"/>
    <lineage>
        <taxon>Bacteria</taxon>
        <taxon>Pseudomonadati</taxon>
        <taxon>Pseudomonadota</taxon>
        <taxon>Gammaproteobacteria</taxon>
        <taxon>Nevskiales</taxon>
        <taxon>Nevskiaceae</taxon>
        <taxon>Hydrocarboniphaga</taxon>
    </lineage>
</organism>
<evidence type="ECO:0008006" key="4">
    <source>
        <dbReference type="Google" id="ProtNLM"/>
    </source>
</evidence>
<feature type="transmembrane region" description="Helical" evidence="1">
    <location>
        <begin position="44"/>
        <end position="70"/>
    </location>
</feature>
<keyword evidence="3" id="KW-1185">Reference proteome</keyword>